<evidence type="ECO:0000256" key="6">
    <source>
        <dbReference type="RuleBase" id="RU003631"/>
    </source>
</evidence>
<dbReference type="PRINTS" id="PR00395">
    <property type="entry name" value="RIBOSOMALS2"/>
</dbReference>
<keyword evidence="9" id="KW-1185">Reference proteome</keyword>
<evidence type="ECO:0000256" key="7">
    <source>
        <dbReference type="SAM" id="MobiDB-lite"/>
    </source>
</evidence>
<dbReference type="PROSITE" id="PS00963">
    <property type="entry name" value="RIBOSOMAL_S2_2"/>
    <property type="match status" value="1"/>
</dbReference>
<evidence type="ECO:0000313" key="8">
    <source>
        <dbReference type="EMBL" id="BBK21791.1"/>
    </source>
</evidence>
<reference evidence="9" key="1">
    <citation type="submission" date="2019-05" db="EMBL/GenBank/DDBJ databases">
        <title>Complete genome sequencing of Absiella argi strain JCM 30884.</title>
        <authorList>
            <person name="Sakamoto M."/>
            <person name="Murakami T."/>
            <person name="Mori H."/>
        </authorList>
    </citation>
    <scope>NUCLEOTIDE SEQUENCE [LARGE SCALE GENOMIC DNA]</scope>
    <source>
        <strain evidence="9">JCM 30884</strain>
    </source>
</reference>
<evidence type="ECO:0000256" key="1">
    <source>
        <dbReference type="ARBA" id="ARBA00006242"/>
    </source>
</evidence>
<dbReference type="AlphaFoldDB" id="A0A6N4TGT1"/>
<dbReference type="InterPro" id="IPR001865">
    <property type="entry name" value="Ribosomal_uS2"/>
</dbReference>
<evidence type="ECO:0000256" key="3">
    <source>
        <dbReference type="ARBA" id="ARBA00023274"/>
    </source>
</evidence>
<dbReference type="Pfam" id="PF00318">
    <property type="entry name" value="Ribosomal_S2"/>
    <property type="match status" value="1"/>
</dbReference>
<dbReference type="Gene3D" id="1.10.287.610">
    <property type="entry name" value="Helix hairpin bin"/>
    <property type="match status" value="1"/>
</dbReference>
<dbReference type="PANTHER" id="PTHR12534:SF0">
    <property type="entry name" value="SMALL RIBOSOMAL SUBUNIT PROTEIN US2M"/>
    <property type="match status" value="1"/>
</dbReference>
<evidence type="ECO:0000256" key="5">
    <source>
        <dbReference type="HAMAP-Rule" id="MF_00291"/>
    </source>
</evidence>
<dbReference type="PANTHER" id="PTHR12534">
    <property type="entry name" value="30S RIBOSOMAL PROTEIN S2 PROKARYOTIC AND ORGANELLAR"/>
    <property type="match status" value="1"/>
</dbReference>
<dbReference type="KEGG" id="aarg:Aargi30884_06940"/>
<feature type="region of interest" description="Disordered" evidence="7">
    <location>
        <begin position="282"/>
        <end position="335"/>
    </location>
</feature>
<keyword evidence="3 5" id="KW-0687">Ribonucleoprotein</keyword>
<feature type="compositionally biased region" description="Basic and acidic residues" evidence="7">
    <location>
        <begin position="313"/>
        <end position="335"/>
    </location>
</feature>
<dbReference type="GO" id="GO:0003735">
    <property type="term" value="F:structural constituent of ribosome"/>
    <property type="evidence" value="ECO:0007669"/>
    <property type="project" value="InterPro"/>
</dbReference>
<dbReference type="NCBIfam" id="TIGR01011">
    <property type="entry name" value="rpsB_bact"/>
    <property type="match status" value="1"/>
</dbReference>
<proteinExistence type="inferred from homology"/>
<organism evidence="8 9">
    <name type="scientific">Amedibacterium intestinale</name>
    <dbReference type="NCBI Taxonomy" id="2583452"/>
    <lineage>
        <taxon>Bacteria</taxon>
        <taxon>Bacillati</taxon>
        <taxon>Bacillota</taxon>
        <taxon>Erysipelotrichia</taxon>
        <taxon>Erysipelotrichales</taxon>
        <taxon>Erysipelotrichaceae</taxon>
        <taxon>Amedibacterium</taxon>
    </lineage>
</organism>
<accession>A0A6N4TGT1</accession>
<dbReference type="InterPro" id="IPR005706">
    <property type="entry name" value="Ribosomal_uS2_bac/mit/plastid"/>
</dbReference>
<feature type="compositionally biased region" description="Basic and acidic residues" evidence="7">
    <location>
        <begin position="282"/>
        <end position="304"/>
    </location>
</feature>
<dbReference type="EMBL" id="AP019695">
    <property type="protein sequence ID" value="BBK21791.1"/>
    <property type="molecule type" value="Genomic_DNA"/>
</dbReference>
<evidence type="ECO:0000256" key="4">
    <source>
        <dbReference type="ARBA" id="ARBA00035256"/>
    </source>
</evidence>
<dbReference type="HAMAP" id="MF_00291_B">
    <property type="entry name" value="Ribosomal_uS2_B"/>
    <property type="match status" value="1"/>
</dbReference>
<name>A0A6N4TGT1_9FIRM</name>
<keyword evidence="2 5" id="KW-0689">Ribosomal protein</keyword>
<dbReference type="GO" id="GO:0006412">
    <property type="term" value="P:translation"/>
    <property type="evidence" value="ECO:0007669"/>
    <property type="project" value="UniProtKB-UniRule"/>
</dbReference>
<dbReference type="PROSITE" id="PS00962">
    <property type="entry name" value="RIBOSOMAL_S2_1"/>
    <property type="match status" value="1"/>
</dbReference>
<dbReference type="Proteomes" id="UP000464754">
    <property type="component" value="Chromosome"/>
</dbReference>
<evidence type="ECO:0000256" key="2">
    <source>
        <dbReference type="ARBA" id="ARBA00022980"/>
    </source>
</evidence>
<gene>
    <name evidence="5" type="primary">rpsB</name>
    <name evidence="8" type="ORF">Aargi30884_06940</name>
</gene>
<dbReference type="InterPro" id="IPR018130">
    <property type="entry name" value="Ribosomal_uS2_CS"/>
</dbReference>
<dbReference type="CDD" id="cd01425">
    <property type="entry name" value="RPS2"/>
    <property type="match status" value="1"/>
</dbReference>
<dbReference type="InterPro" id="IPR023591">
    <property type="entry name" value="Ribosomal_uS2_flav_dom_sf"/>
</dbReference>
<evidence type="ECO:0000313" key="9">
    <source>
        <dbReference type="Proteomes" id="UP000464754"/>
    </source>
</evidence>
<comment type="similarity">
    <text evidence="1 5 6">Belongs to the universal ribosomal protein uS2 family.</text>
</comment>
<protein>
    <recommendedName>
        <fullName evidence="4 5">Small ribosomal subunit protein uS2</fullName>
    </recommendedName>
</protein>
<dbReference type="GO" id="GO:0022627">
    <property type="term" value="C:cytosolic small ribosomal subunit"/>
    <property type="evidence" value="ECO:0007669"/>
    <property type="project" value="TreeGrafter"/>
</dbReference>
<dbReference type="FunFam" id="1.10.287.610:FF:000001">
    <property type="entry name" value="30S ribosomal protein S2"/>
    <property type="match status" value="1"/>
</dbReference>
<dbReference type="SUPFAM" id="SSF52313">
    <property type="entry name" value="Ribosomal protein S2"/>
    <property type="match status" value="1"/>
</dbReference>
<sequence>MRECIDDKLLSLEVVEDVTESEDIKMSVVSMRKLLEAGVHFGHQTRRWNPKMKPNIYASRNGVYIINLEKTLEQLDVAYAAMKEIAEKGGKVLFVGTKKQAQTVVVEEALRSGSFFVNQRWLGGLLTNYRTIQKRVRRLIEIEEMEANGTLDLYPKKEVAQVKKQKARLENFLGGIKEMKKLPNAIFVIDPKEEHNAVAEAKKLGIPVFAMVDTNCDPEMVDYPIASNDDAMRSVKLITTLMADAIVEAKGGLLSVAHSVDENEEDVTMKDVIINVEEQIAENERRRRQRNEERRNRRPFDRNRGRNGKAPYQKRENVKPAEEKTAETAEEKAAE</sequence>
<dbReference type="Gene3D" id="3.40.50.10490">
    <property type="entry name" value="Glucose-6-phosphate isomerase like protein, domain 1"/>
    <property type="match status" value="1"/>
</dbReference>